<comment type="subcellular location">
    <subcellularLocation>
        <location evidence="1">Cytoplasm</location>
    </subcellularLocation>
</comment>
<evidence type="ECO:0000256" key="3">
    <source>
        <dbReference type="ARBA" id="ARBA00059400"/>
    </source>
</evidence>
<dbReference type="AlphaFoldDB" id="A0AAD5UI07"/>
<dbReference type="CDD" id="cd06467">
    <property type="entry name" value="p23_NUDC_like"/>
    <property type="match status" value="1"/>
</dbReference>
<sequence length="179" mass="21095">MVEESDRQEKLRLEQIELDKLPYKWKQSLQEVDLTIQLPKGTRGRDLQVSITKTHISVALKGQEPIIKGELCAPIKEEDSTWLIDNNELLIHLEKINKQEWWKNVVTHHFAIDTTLIQPENSKLSDLDGETRGMVEKMMYDQRQKQMGKPTSEEEQKMRMFEKFKAQHPEMDFSNAKFN</sequence>
<evidence type="ECO:0000313" key="6">
    <source>
        <dbReference type="EMBL" id="KAJ3256404.1"/>
    </source>
</evidence>
<dbReference type="SUPFAM" id="SSF49764">
    <property type="entry name" value="HSP20-like chaperones"/>
    <property type="match status" value="1"/>
</dbReference>
<dbReference type="Pfam" id="PF04969">
    <property type="entry name" value="CS"/>
    <property type="match status" value="1"/>
</dbReference>
<gene>
    <name evidence="6" type="ORF">HK103_005533</name>
</gene>
<dbReference type="EMBL" id="JADGKB010000051">
    <property type="protein sequence ID" value="KAJ3256404.1"/>
    <property type="molecule type" value="Genomic_DNA"/>
</dbReference>
<evidence type="ECO:0000259" key="5">
    <source>
        <dbReference type="PROSITE" id="PS51203"/>
    </source>
</evidence>
<keyword evidence="2" id="KW-0963">Cytoplasm</keyword>
<dbReference type="InterPro" id="IPR007052">
    <property type="entry name" value="CS_dom"/>
</dbReference>
<protein>
    <recommendedName>
        <fullName evidence="4">Nuclear movement protein nudC</fullName>
    </recommendedName>
</protein>
<organism evidence="6 7">
    <name type="scientific">Boothiomyces macroporosus</name>
    <dbReference type="NCBI Taxonomy" id="261099"/>
    <lineage>
        <taxon>Eukaryota</taxon>
        <taxon>Fungi</taxon>
        <taxon>Fungi incertae sedis</taxon>
        <taxon>Chytridiomycota</taxon>
        <taxon>Chytridiomycota incertae sedis</taxon>
        <taxon>Chytridiomycetes</taxon>
        <taxon>Rhizophydiales</taxon>
        <taxon>Terramycetaceae</taxon>
        <taxon>Boothiomyces</taxon>
    </lineage>
</organism>
<dbReference type="GO" id="GO:0006457">
    <property type="term" value="P:protein folding"/>
    <property type="evidence" value="ECO:0007669"/>
    <property type="project" value="TreeGrafter"/>
</dbReference>
<dbReference type="GO" id="GO:0005737">
    <property type="term" value="C:cytoplasm"/>
    <property type="evidence" value="ECO:0007669"/>
    <property type="project" value="UniProtKB-SubCell"/>
</dbReference>
<dbReference type="Gene3D" id="2.60.40.790">
    <property type="match status" value="1"/>
</dbReference>
<reference evidence="6" key="1">
    <citation type="submission" date="2020-05" db="EMBL/GenBank/DDBJ databases">
        <title>Phylogenomic resolution of chytrid fungi.</title>
        <authorList>
            <person name="Stajich J.E."/>
            <person name="Amses K."/>
            <person name="Simmons R."/>
            <person name="Seto K."/>
            <person name="Myers J."/>
            <person name="Bonds A."/>
            <person name="Quandt C.A."/>
            <person name="Barry K."/>
            <person name="Liu P."/>
            <person name="Grigoriev I."/>
            <person name="Longcore J.E."/>
            <person name="James T.Y."/>
        </authorList>
    </citation>
    <scope>NUCLEOTIDE SEQUENCE</scope>
    <source>
        <strain evidence="6">PLAUS21</strain>
    </source>
</reference>
<proteinExistence type="predicted"/>
<feature type="domain" description="CS" evidence="5">
    <location>
        <begin position="18"/>
        <end position="106"/>
    </location>
</feature>
<dbReference type="InterPro" id="IPR037898">
    <property type="entry name" value="NudC_fam"/>
</dbReference>
<dbReference type="GO" id="GO:0051082">
    <property type="term" value="F:unfolded protein binding"/>
    <property type="evidence" value="ECO:0007669"/>
    <property type="project" value="TreeGrafter"/>
</dbReference>
<dbReference type="Proteomes" id="UP001210925">
    <property type="component" value="Unassembled WGS sequence"/>
</dbReference>
<dbReference type="InterPro" id="IPR008978">
    <property type="entry name" value="HSP20-like_chaperone"/>
</dbReference>
<name>A0AAD5UI07_9FUNG</name>
<evidence type="ECO:0000256" key="1">
    <source>
        <dbReference type="ARBA" id="ARBA00004496"/>
    </source>
</evidence>
<dbReference type="PANTHER" id="PTHR12356:SF3">
    <property type="entry name" value="NUCLEAR MIGRATION PROTEIN NUDC"/>
    <property type="match status" value="1"/>
</dbReference>
<dbReference type="PANTHER" id="PTHR12356">
    <property type="entry name" value="NUCLEAR MOVEMENT PROTEIN NUDC"/>
    <property type="match status" value="1"/>
</dbReference>
<accession>A0AAD5UI07</accession>
<comment type="caution">
    <text evidence="6">The sequence shown here is derived from an EMBL/GenBank/DDBJ whole genome shotgun (WGS) entry which is preliminary data.</text>
</comment>
<evidence type="ECO:0000256" key="4">
    <source>
        <dbReference type="ARBA" id="ARBA00068398"/>
    </source>
</evidence>
<keyword evidence="7" id="KW-1185">Reference proteome</keyword>
<dbReference type="PROSITE" id="PS51203">
    <property type="entry name" value="CS"/>
    <property type="match status" value="1"/>
</dbReference>
<evidence type="ECO:0000313" key="7">
    <source>
        <dbReference type="Proteomes" id="UP001210925"/>
    </source>
</evidence>
<evidence type="ECO:0000256" key="2">
    <source>
        <dbReference type="ARBA" id="ARBA00022490"/>
    </source>
</evidence>
<comment type="function">
    <text evidence="3">Required for nuclear movement. May interact between microtubules and nuclei and/or may be involved in the generation of force used to move nuclei during interphase.</text>
</comment>
<dbReference type="FunFam" id="2.60.40.790:FF:000001">
    <property type="entry name" value="Nuclear migration protein nudC"/>
    <property type="match status" value="1"/>
</dbReference>